<proteinExistence type="predicted"/>
<keyword evidence="1" id="KW-0812">Transmembrane</keyword>
<evidence type="ECO:0000256" key="1">
    <source>
        <dbReference type="SAM" id="Phobius"/>
    </source>
</evidence>
<gene>
    <name evidence="2" type="ORF">QBC33DRAFT_562446</name>
</gene>
<dbReference type="AlphaFoldDB" id="A0AAJ0BXI7"/>
<dbReference type="GeneID" id="85313396"/>
<accession>A0AAJ0BXI7</accession>
<organism evidence="2 3">
    <name type="scientific">Phialemonium atrogriseum</name>
    <dbReference type="NCBI Taxonomy" id="1093897"/>
    <lineage>
        <taxon>Eukaryota</taxon>
        <taxon>Fungi</taxon>
        <taxon>Dikarya</taxon>
        <taxon>Ascomycota</taxon>
        <taxon>Pezizomycotina</taxon>
        <taxon>Sordariomycetes</taxon>
        <taxon>Sordariomycetidae</taxon>
        <taxon>Cephalothecales</taxon>
        <taxon>Cephalothecaceae</taxon>
        <taxon>Phialemonium</taxon>
    </lineage>
</organism>
<comment type="caution">
    <text evidence="2">The sequence shown here is derived from an EMBL/GenBank/DDBJ whole genome shotgun (WGS) entry which is preliminary data.</text>
</comment>
<name>A0AAJ0BXI7_9PEZI</name>
<evidence type="ECO:0000313" key="2">
    <source>
        <dbReference type="EMBL" id="KAK1763866.1"/>
    </source>
</evidence>
<dbReference type="Gene3D" id="2.120.10.70">
    <property type="entry name" value="Fucose-specific lectin"/>
    <property type="match status" value="1"/>
</dbReference>
<dbReference type="Proteomes" id="UP001244011">
    <property type="component" value="Unassembled WGS sequence"/>
</dbReference>
<feature type="transmembrane region" description="Helical" evidence="1">
    <location>
        <begin position="50"/>
        <end position="72"/>
    </location>
</feature>
<protein>
    <recommendedName>
        <fullName evidence="4">Fucose-specific lectin</fullName>
    </recommendedName>
</protein>
<keyword evidence="1" id="KW-1133">Transmembrane helix</keyword>
<sequence length="512" mass="54463">MESTNEKLDFQQSTGPAYSQVVALNANITKADTTIVPQRKHSWDRKKRRAILAGVIVAAVVLTVIFGSILGARATEGDEVLLSLRSRDYLHNAITGTTTPTPLYPYPTSTATPGGGHGGNVTISPRRDLGIGHGGPIGGPDSLIVWQLNNRRALSWKEPGSTSTSNSEWHAAASSPRSFAVAPTAVAIAGGDNEERIALALDRRGGVLYARYRDGVWEDRWKGLGGLTRPAAARPAAVSVVEGRVDVFVVDAAGRVYHGVLDGAEWGGWAEIGSGFVGEIAVTGWEGDGRIDVFGRTATGGGKGIVKHRVWSSNGDGDWQGGWEDLGSPSQSSWVGPFGSPLAVVFADDAGDMAIDLVQVVENMGTHHKLYSGGQWGEWRLLSASHEGYEFANTQALIGRPGGAGSKPEDDTSLPAAHLFSRGTDNCIHYNSFNGTDWTFWNYLWCYDTQGVNTWQTQYLSLAAGFNSGNGAIDLVAETVAGELLYVTLGVPVDEDSRFGEVPWVNIGAAPA</sequence>
<keyword evidence="1" id="KW-0472">Membrane</keyword>
<reference evidence="2" key="1">
    <citation type="submission" date="2023-06" db="EMBL/GenBank/DDBJ databases">
        <title>Genome-scale phylogeny and comparative genomics of the fungal order Sordariales.</title>
        <authorList>
            <consortium name="Lawrence Berkeley National Laboratory"/>
            <person name="Hensen N."/>
            <person name="Bonometti L."/>
            <person name="Westerberg I."/>
            <person name="Brannstrom I.O."/>
            <person name="Guillou S."/>
            <person name="Cros-Aarteil S."/>
            <person name="Calhoun S."/>
            <person name="Haridas S."/>
            <person name="Kuo A."/>
            <person name="Mondo S."/>
            <person name="Pangilinan J."/>
            <person name="Riley R."/>
            <person name="Labutti K."/>
            <person name="Andreopoulos B."/>
            <person name="Lipzen A."/>
            <person name="Chen C."/>
            <person name="Yanf M."/>
            <person name="Daum C."/>
            <person name="Ng V."/>
            <person name="Clum A."/>
            <person name="Steindorff A."/>
            <person name="Ohm R."/>
            <person name="Martin F."/>
            <person name="Silar P."/>
            <person name="Natvig D."/>
            <person name="Lalanne C."/>
            <person name="Gautier V."/>
            <person name="Ament-Velasquez S.L."/>
            <person name="Kruys A."/>
            <person name="Hutchinson M.I."/>
            <person name="Powell A.J."/>
            <person name="Barry K."/>
            <person name="Miller A.N."/>
            <person name="Grigoriev I.V."/>
            <person name="Debuchy R."/>
            <person name="Gladieux P."/>
            <person name="Thoren M.H."/>
            <person name="Johannesson H."/>
        </authorList>
    </citation>
    <scope>NUCLEOTIDE SEQUENCE</scope>
    <source>
        <strain evidence="2">8032-3</strain>
    </source>
</reference>
<dbReference type="EMBL" id="MU839024">
    <property type="protein sequence ID" value="KAK1763866.1"/>
    <property type="molecule type" value="Genomic_DNA"/>
</dbReference>
<keyword evidence="3" id="KW-1185">Reference proteome</keyword>
<evidence type="ECO:0000313" key="3">
    <source>
        <dbReference type="Proteomes" id="UP001244011"/>
    </source>
</evidence>
<dbReference type="SUPFAM" id="SSF89372">
    <property type="entry name" value="Fucose-specific lectin"/>
    <property type="match status" value="1"/>
</dbReference>
<evidence type="ECO:0008006" key="4">
    <source>
        <dbReference type="Google" id="ProtNLM"/>
    </source>
</evidence>
<dbReference type="RefSeq" id="XP_060280079.1">
    <property type="nucleotide sequence ID" value="XM_060430209.1"/>
</dbReference>